<keyword evidence="2" id="KW-1133">Transmembrane helix</keyword>
<accession>A0A5C4VV97</accession>
<dbReference type="Proteomes" id="UP000313231">
    <property type="component" value="Unassembled WGS sequence"/>
</dbReference>
<keyword evidence="2" id="KW-0472">Membrane</keyword>
<sequence length="126" mass="12796">MLPVRAVVGTVVGTVVAGAAGIRWIGTTLSRDTGRGKGDAGATTRDGVGWPGPSRSEERWIEVPMPDAVGRGTSVIGPGGWTWTVGPSARAEVPSCWTCPAPGISSGRTGSWRAPVGMSASVLDPV</sequence>
<evidence type="ECO:0000313" key="4">
    <source>
        <dbReference type="Proteomes" id="UP000313231"/>
    </source>
</evidence>
<protein>
    <submittedName>
        <fullName evidence="3">Uncharacterized protein</fullName>
    </submittedName>
</protein>
<dbReference type="EMBL" id="VDMP01000024">
    <property type="protein sequence ID" value="TNM39701.1"/>
    <property type="molecule type" value="Genomic_DNA"/>
</dbReference>
<keyword evidence="4" id="KW-1185">Reference proteome</keyword>
<comment type="caution">
    <text evidence="3">The sequence shown here is derived from an EMBL/GenBank/DDBJ whole genome shotgun (WGS) entry which is preliminary data.</text>
</comment>
<gene>
    <name evidence="3" type="ORF">FHP29_12605</name>
</gene>
<name>A0A5C4VV97_9ACTN</name>
<feature type="region of interest" description="Disordered" evidence="1">
    <location>
        <begin position="29"/>
        <end position="56"/>
    </location>
</feature>
<organism evidence="3 4">
    <name type="scientific">Nocardioides albidus</name>
    <dbReference type="NCBI Taxonomy" id="1517589"/>
    <lineage>
        <taxon>Bacteria</taxon>
        <taxon>Bacillati</taxon>
        <taxon>Actinomycetota</taxon>
        <taxon>Actinomycetes</taxon>
        <taxon>Propionibacteriales</taxon>
        <taxon>Nocardioidaceae</taxon>
        <taxon>Nocardioides</taxon>
    </lineage>
</organism>
<evidence type="ECO:0000256" key="1">
    <source>
        <dbReference type="SAM" id="MobiDB-lite"/>
    </source>
</evidence>
<keyword evidence="2" id="KW-0812">Transmembrane</keyword>
<evidence type="ECO:0000313" key="3">
    <source>
        <dbReference type="EMBL" id="TNM39701.1"/>
    </source>
</evidence>
<evidence type="ECO:0000256" key="2">
    <source>
        <dbReference type="SAM" id="Phobius"/>
    </source>
</evidence>
<feature type="transmembrane region" description="Helical" evidence="2">
    <location>
        <begin position="6"/>
        <end position="25"/>
    </location>
</feature>
<dbReference type="AlphaFoldDB" id="A0A5C4VV97"/>
<reference evidence="3 4" key="1">
    <citation type="journal article" date="2016" name="Int. J. Syst. Evol. Microbiol.">
        <title>Nocardioides albidus sp. nov., an actinobacterium isolated from garden soil.</title>
        <authorList>
            <person name="Singh H."/>
            <person name="Du J."/>
            <person name="Trinh H."/>
            <person name="Won K."/>
            <person name="Yang J.E."/>
            <person name="Yin C."/>
            <person name="Kook M."/>
            <person name="Yi T.H."/>
        </authorList>
    </citation>
    <scope>NUCLEOTIDE SEQUENCE [LARGE SCALE GENOMIC DNA]</scope>
    <source>
        <strain evidence="3 4">CCTCC AB 2015297</strain>
    </source>
</reference>
<proteinExistence type="predicted"/>